<dbReference type="SUPFAM" id="SSF110849">
    <property type="entry name" value="ParB/Sulfiredoxin"/>
    <property type="match status" value="1"/>
</dbReference>
<evidence type="ECO:0000313" key="16">
    <source>
        <dbReference type="Proteomes" id="UP000663868"/>
    </source>
</evidence>
<dbReference type="PIRSF" id="PIRSF017267">
    <property type="entry name" value="Sulfiredoxin"/>
    <property type="match status" value="1"/>
</dbReference>
<feature type="disulfide bond" description="Interchain" evidence="11">
    <location>
        <position position="102"/>
    </location>
</feature>
<evidence type="ECO:0000259" key="13">
    <source>
        <dbReference type="SMART" id="SM00470"/>
    </source>
</evidence>
<evidence type="ECO:0000256" key="8">
    <source>
        <dbReference type="ARBA" id="ARBA00047514"/>
    </source>
</evidence>
<dbReference type="PANTHER" id="PTHR21348:SF2">
    <property type="entry name" value="SULFIREDOXIN-1"/>
    <property type="match status" value="1"/>
</dbReference>
<dbReference type="SMART" id="SM00470">
    <property type="entry name" value="ParB"/>
    <property type="match status" value="1"/>
</dbReference>
<evidence type="ECO:0000256" key="9">
    <source>
        <dbReference type="PIRNR" id="PIRNR017267"/>
    </source>
</evidence>
<keyword evidence="12" id="KW-0732">Signal</keyword>
<accession>A0A819G301</accession>
<keyword evidence="3 9" id="KW-0547">Nucleotide-binding</keyword>
<comment type="catalytic activity">
    <reaction evidence="8 9">
        <text>S-hydroxy-S-oxy-L-cysteinyl-[peroxiredoxin] + [protein]-dithiol + ATP = S-hydroxy-L-cysteinyl-[peroxiredoxin] + [protein]-disulfide + ADP + phosphate</text>
        <dbReference type="Rhea" id="RHEA:17545"/>
        <dbReference type="Rhea" id="RHEA-COMP:10593"/>
        <dbReference type="Rhea" id="RHEA-COMP:10594"/>
        <dbReference type="Rhea" id="RHEA-COMP:13681"/>
        <dbReference type="Rhea" id="RHEA-COMP:17976"/>
        <dbReference type="ChEBI" id="CHEBI:29950"/>
        <dbReference type="ChEBI" id="CHEBI:30616"/>
        <dbReference type="ChEBI" id="CHEBI:43474"/>
        <dbReference type="ChEBI" id="CHEBI:50058"/>
        <dbReference type="ChEBI" id="CHEBI:61973"/>
        <dbReference type="ChEBI" id="CHEBI:61974"/>
        <dbReference type="ChEBI" id="CHEBI:456216"/>
        <dbReference type="EC" id="1.8.98.2"/>
    </reaction>
</comment>
<evidence type="ECO:0000256" key="3">
    <source>
        <dbReference type="ARBA" id="ARBA00022741"/>
    </source>
</evidence>
<comment type="similarity">
    <text evidence="1 9">Belongs to the sulfiredoxin family.</text>
</comment>
<dbReference type="Proteomes" id="UP000663868">
    <property type="component" value="Unassembled WGS sequence"/>
</dbReference>
<dbReference type="InterPro" id="IPR016692">
    <property type="entry name" value="Sulfiredoxin"/>
</dbReference>
<evidence type="ECO:0000256" key="12">
    <source>
        <dbReference type="SAM" id="SignalP"/>
    </source>
</evidence>
<feature type="binding site" evidence="10">
    <location>
        <begin position="101"/>
        <end position="104"/>
    </location>
    <ligand>
        <name>ATP</name>
        <dbReference type="ChEBI" id="CHEBI:30616"/>
    </ligand>
</feature>
<dbReference type="Gene3D" id="3.90.1530.10">
    <property type="entry name" value="Conserved hypothetical protein from pyrococcus furiosus pfu- 392566-001, ParB domain"/>
    <property type="match status" value="1"/>
</dbReference>
<dbReference type="GO" id="GO:0005737">
    <property type="term" value="C:cytoplasm"/>
    <property type="evidence" value="ECO:0007669"/>
    <property type="project" value="TreeGrafter"/>
</dbReference>
<proteinExistence type="inferred from homology"/>
<dbReference type="EC" id="1.8.98.2" evidence="2 9"/>
<feature type="chain" id="PRO_5035618271" description="Sulfiredoxin" evidence="12">
    <location>
        <begin position="22"/>
        <end position="140"/>
    </location>
</feature>
<evidence type="ECO:0000256" key="6">
    <source>
        <dbReference type="ARBA" id="ARBA00023002"/>
    </source>
</evidence>
<evidence type="ECO:0000256" key="11">
    <source>
        <dbReference type="PIRSR" id="PIRSR017267-2"/>
    </source>
</evidence>
<dbReference type="Pfam" id="PF02195">
    <property type="entry name" value="ParB_N"/>
    <property type="match status" value="1"/>
</dbReference>
<evidence type="ECO:0000256" key="7">
    <source>
        <dbReference type="ARBA" id="ARBA00023157"/>
    </source>
</evidence>
<keyword evidence="5 9" id="KW-0049">Antioxidant</keyword>
<evidence type="ECO:0000256" key="4">
    <source>
        <dbReference type="ARBA" id="ARBA00022840"/>
    </source>
</evidence>
<dbReference type="Proteomes" id="UP000663860">
    <property type="component" value="Unassembled WGS sequence"/>
</dbReference>
<dbReference type="AlphaFoldDB" id="A0A819G301"/>
<keyword evidence="4 9" id="KW-0067">ATP-binding</keyword>
<keyword evidence="7 11" id="KW-1015">Disulfide bond</keyword>
<organism evidence="15 16">
    <name type="scientific">Adineta steineri</name>
    <dbReference type="NCBI Taxonomy" id="433720"/>
    <lineage>
        <taxon>Eukaryota</taxon>
        <taxon>Metazoa</taxon>
        <taxon>Spiralia</taxon>
        <taxon>Gnathifera</taxon>
        <taxon>Rotifera</taxon>
        <taxon>Eurotatoria</taxon>
        <taxon>Bdelloidea</taxon>
        <taxon>Adinetida</taxon>
        <taxon>Adinetidae</taxon>
        <taxon>Adineta</taxon>
    </lineage>
</organism>
<evidence type="ECO:0000256" key="5">
    <source>
        <dbReference type="ARBA" id="ARBA00022862"/>
    </source>
</evidence>
<dbReference type="GO" id="GO:0034599">
    <property type="term" value="P:cellular response to oxidative stress"/>
    <property type="evidence" value="ECO:0007669"/>
    <property type="project" value="TreeGrafter"/>
</dbReference>
<gene>
    <name evidence="14" type="ORF">IZO911_LOCUS5836</name>
    <name evidence="15" type="ORF">KXQ929_LOCUS21452</name>
</gene>
<feature type="signal peptide" evidence="12">
    <location>
        <begin position="1"/>
        <end position="21"/>
    </location>
</feature>
<dbReference type="GO" id="GO:0032542">
    <property type="term" value="F:sulfiredoxin activity"/>
    <property type="evidence" value="ECO:0007669"/>
    <property type="project" value="UniProtKB-EC"/>
</dbReference>
<dbReference type="PANTHER" id="PTHR21348">
    <property type="match status" value="1"/>
</dbReference>
<dbReference type="InterPro" id="IPR003115">
    <property type="entry name" value="ParB_N"/>
</dbReference>
<protein>
    <recommendedName>
        <fullName evidence="2 9">Sulfiredoxin</fullName>
        <ecNumber evidence="2 9">1.8.98.2</ecNumber>
    </recommendedName>
</protein>
<sequence>MLTKLIYLNLFSTSLFPTVYSTIKASSSSSSSSIHSASIDKIYNVPMKDISRPLQSVLDENKVQSLMKTIQTMENDQIPPIDILWYEAPNSKNNYFFAMGGCHRWEAYKRLNSETIRAKLVKITLNDLKIYFGSSLPNLK</sequence>
<dbReference type="EMBL" id="CAJOBB010001571">
    <property type="protein sequence ID" value="CAF3875361.1"/>
    <property type="molecule type" value="Genomic_DNA"/>
</dbReference>
<dbReference type="InterPro" id="IPR036086">
    <property type="entry name" value="ParB/Sulfiredoxin_sf"/>
</dbReference>
<feature type="domain" description="ParB-like N-terminal" evidence="13">
    <location>
        <begin position="43"/>
        <end position="138"/>
    </location>
</feature>
<evidence type="ECO:0000256" key="1">
    <source>
        <dbReference type="ARBA" id="ARBA00009609"/>
    </source>
</evidence>
<dbReference type="GO" id="GO:0005524">
    <property type="term" value="F:ATP binding"/>
    <property type="evidence" value="ECO:0007669"/>
    <property type="project" value="UniProtKB-KW"/>
</dbReference>
<evidence type="ECO:0000313" key="15">
    <source>
        <dbReference type="EMBL" id="CAF3875361.1"/>
    </source>
</evidence>
<evidence type="ECO:0000256" key="2">
    <source>
        <dbReference type="ARBA" id="ARBA00013055"/>
    </source>
</evidence>
<dbReference type="CDD" id="cd16395">
    <property type="entry name" value="Srx"/>
    <property type="match status" value="1"/>
</dbReference>
<evidence type="ECO:0000256" key="10">
    <source>
        <dbReference type="PIRSR" id="PIRSR017267-1"/>
    </source>
</evidence>
<dbReference type="EMBL" id="CAJNOE010000035">
    <property type="protein sequence ID" value="CAF0780916.1"/>
    <property type="molecule type" value="Genomic_DNA"/>
</dbReference>
<comment type="caution">
    <text evidence="15">The sequence shown here is derived from an EMBL/GenBank/DDBJ whole genome shotgun (WGS) entry which is preliminary data.</text>
</comment>
<name>A0A819G301_9BILA</name>
<keyword evidence="6 9" id="KW-0560">Oxidoreductase</keyword>
<evidence type="ECO:0000313" key="14">
    <source>
        <dbReference type="EMBL" id="CAF0780916.1"/>
    </source>
</evidence>
<reference evidence="15" key="1">
    <citation type="submission" date="2021-02" db="EMBL/GenBank/DDBJ databases">
        <authorList>
            <person name="Nowell W R."/>
        </authorList>
    </citation>
    <scope>NUCLEOTIDE SEQUENCE</scope>
</reference>